<gene>
    <name evidence="1" type="ORF">EVB93_115</name>
</gene>
<name>A0A7S5R4Y6_9CAUD</name>
<evidence type="ECO:0000313" key="1">
    <source>
        <dbReference type="EMBL" id="QIG71222.1"/>
    </source>
</evidence>
<proteinExistence type="predicted"/>
<evidence type="ECO:0000313" key="2">
    <source>
        <dbReference type="Proteomes" id="UP000629603"/>
    </source>
</evidence>
<sequence length="103" mass="11858">MSYEGYGEYICLSGHYVKARDIFDHPETECAICKSGMKYYHSVDVTNGYDETSAMSCDAPKIVIGSDDWWQTDHYDNRYAQRIHLYGIPEGMNPWIDLQSSES</sequence>
<keyword evidence="2" id="KW-1185">Reference proteome</keyword>
<protein>
    <submittedName>
        <fullName evidence="1">Uncharacterized protein</fullName>
    </submittedName>
</protein>
<accession>A0A7S5R4Y6</accession>
<dbReference type="EMBL" id="MN988521">
    <property type="protein sequence ID" value="QIG71222.1"/>
    <property type="molecule type" value="Genomic_DNA"/>
</dbReference>
<reference evidence="1 2" key="1">
    <citation type="submission" date="2020-01" db="EMBL/GenBank/DDBJ databases">
        <title>Patterns of diversity and host range of bacteriophage communities associated with bean-nodulatin bacteria.</title>
        <authorList>
            <person name="Vann Cauwenberghe J."/>
            <person name="Santamaria R.I."/>
            <person name="Bustos P."/>
            <person name="Juarez S."/>
            <person name="Gonzalez V."/>
        </authorList>
    </citation>
    <scope>NUCLEOTIDE SEQUENCE [LARGE SCALE GENOMIC DNA]</scope>
</reference>
<organism evidence="1 2">
    <name type="scientific">Rhizobium phage RHph_TM30</name>
    <dbReference type="NCBI Taxonomy" id="2509764"/>
    <lineage>
        <taxon>Viruses</taxon>
        <taxon>Duplodnaviria</taxon>
        <taxon>Heunggongvirae</taxon>
        <taxon>Uroviricota</taxon>
        <taxon>Caudoviricetes</taxon>
        <taxon>Kleczkowskaviridae</taxon>
        <taxon>Cuauhnahuacvirus</taxon>
        <taxon>Cuauhnahuacvirus TM30</taxon>
    </lineage>
</organism>
<dbReference type="Proteomes" id="UP000629603">
    <property type="component" value="Segment"/>
</dbReference>